<feature type="transmembrane region" description="Helical" evidence="4">
    <location>
        <begin position="53"/>
        <end position="73"/>
    </location>
</feature>
<keyword evidence="1 7" id="KW-0436">Ligase</keyword>
<evidence type="ECO:0000256" key="1">
    <source>
        <dbReference type="ARBA" id="ARBA00022598"/>
    </source>
</evidence>
<feature type="transmembrane region" description="Helical" evidence="4">
    <location>
        <begin position="118"/>
        <end position="140"/>
    </location>
</feature>
<dbReference type="Gene3D" id="3.90.190.20">
    <property type="entry name" value="Mur ligase, C-terminal domain"/>
    <property type="match status" value="1"/>
</dbReference>
<dbReference type="Proteomes" id="UP000180254">
    <property type="component" value="Unassembled WGS sequence"/>
</dbReference>
<feature type="transmembrane region" description="Helical" evidence="4">
    <location>
        <begin position="146"/>
        <end position="166"/>
    </location>
</feature>
<dbReference type="GO" id="GO:0005524">
    <property type="term" value="F:ATP binding"/>
    <property type="evidence" value="ECO:0007669"/>
    <property type="project" value="UniProtKB-KW"/>
</dbReference>
<name>A0A1S1V717_9FIRM</name>
<dbReference type="InterPro" id="IPR013221">
    <property type="entry name" value="Mur_ligase_cen"/>
</dbReference>
<dbReference type="Pfam" id="PF02875">
    <property type="entry name" value="Mur_ligase_C"/>
    <property type="match status" value="1"/>
</dbReference>
<evidence type="ECO:0000313" key="7">
    <source>
        <dbReference type="EMBL" id="OHW62210.1"/>
    </source>
</evidence>
<accession>A0A1S1V717</accession>
<organism evidence="7 8">
    <name type="scientific">Andreesenia angusta</name>
    <dbReference type="NCBI Taxonomy" id="39480"/>
    <lineage>
        <taxon>Bacteria</taxon>
        <taxon>Bacillati</taxon>
        <taxon>Bacillota</taxon>
        <taxon>Tissierellia</taxon>
        <taxon>Tissierellales</taxon>
        <taxon>Gottschalkiaceae</taxon>
        <taxon>Andreesenia</taxon>
    </lineage>
</organism>
<dbReference type="Gene3D" id="3.40.1190.10">
    <property type="entry name" value="Mur-like, catalytic domain"/>
    <property type="match status" value="1"/>
</dbReference>
<dbReference type="Pfam" id="PF08245">
    <property type="entry name" value="Mur_ligase_M"/>
    <property type="match status" value="1"/>
</dbReference>
<dbReference type="GO" id="GO:0047480">
    <property type="term" value="F:UDP-N-acetylmuramoyl-tripeptide-D-alanyl-D-alanine ligase activity"/>
    <property type="evidence" value="ECO:0007669"/>
    <property type="project" value="UniProtKB-EC"/>
</dbReference>
<keyword evidence="3" id="KW-0067">ATP-binding</keyword>
<keyword evidence="4" id="KW-0472">Membrane</keyword>
<evidence type="ECO:0000256" key="3">
    <source>
        <dbReference type="ARBA" id="ARBA00022840"/>
    </source>
</evidence>
<dbReference type="EMBL" id="MKIE01000004">
    <property type="protein sequence ID" value="OHW62210.1"/>
    <property type="molecule type" value="Genomic_DNA"/>
</dbReference>
<dbReference type="PANTHER" id="PTHR43024:SF1">
    <property type="entry name" value="UDP-N-ACETYLMURAMOYL-TRIPEPTIDE--D-ALANYL-D-ALANINE LIGASE"/>
    <property type="match status" value="1"/>
</dbReference>
<feature type="domain" description="Mur ligase C-terminal" evidence="5">
    <location>
        <begin position="416"/>
        <end position="538"/>
    </location>
</feature>
<feature type="domain" description="Mur ligase central" evidence="6">
    <location>
        <begin position="203"/>
        <end position="393"/>
    </location>
</feature>
<evidence type="ECO:0000256" key="4">
    <source>
        <dbReference type="SAM" id="Phobius"/>
    </source>
</evidence>
<protein>
    <submittedName>
        <fullName evidence="7">UDP-N-acetylmuramoyl-tripeptide--D-alanyl-D-alanine ligase</fullName>
        <ecNumber evidence="7">6.3.2.10</ecNumber>
    </submittedName>
</protein>
<evidence type="ECO:0000256" key="2">
    <source>
        <dbReference type="ARBA" id="ARBA00022741"/>
    </source>
</evidence>
<dbReference type="InterPro" id="IPR051046">
    <property type="entry name" value="MurCDEF_CellWall_CoF430Synth"/>
</dbReference>
<dbReference type="SUPFAM" id="SSF53244">
    <property type="entry name" value="MurD-like peptide ligases, peptide-binding domain"/>
    <property type="match status" value="1"/>
</dbReference>
<reference evidence="7 8" key="1">
    <citation type="submission" date="2016-09" db="EMBL/GenBank/DDBJ databases">
        <title>Genome sequence of Eubacterium angustum.</title>
        <authorList>
            <person name="Poehlein A."/>
            <person name="Daniel R."/>
        </authorList>
    </citation>
    <scope>NUCLEOTIDE SEQUENCE [LARGE SCALE GENOMIC DNA]</scope>
    <source>
        <strain evidence="7 8">DSM 1989</strain>
    </source>
</reference>
<keyword evidence="4" id="KW-1133">Transmembrane helix</keyword>
<keyword evidence="2" id="KW-0547">Nucleotide-binding</keyword>
<dbReference type="AlphaFoldDB" id="A0A1S1V717"/>
<evidence type="ECO:0000259" key="5">
    <source>
        <dbReference type="Pfam" id="PF02875"/>
    </source>
</evidence>
<feature type="transmembrane region" description="Helical" evidence="4">
    <location>
        <begin position="79"/>
        <end position="98"/>
    </location>
</feature>
<dbReference type="InterPro" id="IPR036565">
    <property type="entry name" value="Mur-like_cat_sf"/>
</dbReference>
<proteinExistence type="predicted"/>
<dbReference type="InterPro" id="IPR004101">
    <property type="entry name" value="Mur_ligase_C"/>
</dbReference>
<dbReference type="SUPFAM" id="SSF53623">
    <property type="entry name" value="MurD-like peptide ligases, catalytic domain"/>
    <property type="match status" value="1"/>
</dbReference>
<feature type="transmembrane region" description="Helical" evidence="4">
    <location>
        <begin position="6"/>
        <end position="22"/>
    </location>
</feature>
<sequence>MERLFLPLIFAAVAIWIAASFTRSRYLIHMMQLEGYKNENFTKWLDEFGYRAFYMKLKLSTVASIAVVLLAVVMGKHQVPTVIGGVILAWCAFTVFGMKTKKEKLKKDLVFTQRVKRLFTIQMAVNLVIAVAFVALLGTLVEEKTLSVSLMLVVGAIMLYFEPYILMISNIVAKPIEEAINRQFFVAAQQKIRGMKDLKVVGITGSFGKTSTKFLMATILSEKYKTLKTPESYNTPMGVSKVINETLDDSYEAFVAEMGARNVGDIAEMGELVGHKIGVLTSVGPAHLETFKSIGNIMKTKYEIIDSLPTDGLAVFNYENEYVRELADNTKDRRKMVYGISDREKLDVYARDIKVNATGSEFVLGSKSGEEISCKTNLLGEHNILNLLAGATVGLALGMTMEEIARGISKVEPVPHRLQLMNPGTGVIIIDDAFNSNPVGAKAALEVMSQFEEGRKIVITPGMIELGDEEYEANKEFGRNIGKHCDYAILVGKNRTKPIYEGVIESGFDPKSVFVVAKLDEATAKLQTIVRPKDIVLFENDLPDNFNE</sequence>
<dbReference type="InterPro" id="IPR036615">
    <property type="entry name" value="Mur_ligase_C_dom_sf"/>
</dbReference>
<dbReference type="RefSeq" id="WP_071062827.1">
    <property type="nucleotide sequence ID" value="NZ_MKIE01000004.1"/>
</dbReference>
<dbReference type="EC" id="6.3.2.10" evidence="7"/>
<evidence type="ECO:0000259" key="6">
    <source>
        <dbReference type="Pfam" id="PF08245"/>
    </source>
</evidence>
<keyword evidence="8" id="KW-1185">Reference proteome</keyword>
<dbReference type="PANTHER" id="PTHR43024">
    <property type="entry name" value="UDP-N-ACETYLMURAMOYL-TRIPEPTIDE--D-ALANYL-D-ALANINE LIGASE"/>
    <property type="match status" value="1"/>
</dbReference>
<comment type="caution">
    <text evidence="7">The sequence shown here is derived from an EMBL/GenBank/DDBJ whole genome shotgun (WGS) entry which is preliminary data.</text>
</comment>
<evidence type="ECO:0000313" key="8">
    <source>
        <dbReference type="Proteomes" id="UP000180254"/>
    </source>
</evidence>
<dbReference type="OrthoDB" id="9801978at2"/>
<dbReference type="STRING" id="39480.EUAN_12800"/>
<keyword evidence="4" id="KW-0812">Transmembrane</keyword>
<gene>
    <name evidence="7" type="primary">murF</name>
    <name evidence="7" type="ORF">EUAN_12800</name>
</gene>